<organism evidence="1">
    <name type="scientific">uncultured Caudovirales phage</name>
    <dbReference type="NCBI Taxonomy" id="2100421"/>
    <lineage>
        <taxon>Viruses</taxon>
        <taxon>Duplodnaviria</taxon>
        <taxon>Heunggongvirae</taxon>
        <taxon>Uroviricota</taxon>
        <taxon>Caudoviricetes</taxon>
        <taxon>Peduoviridae</taxon>
        <taxon>Maltschvirus</taxon>
        <taxon>Maltschvirus maltsch</taxon>
    </lineage>
</organism>
<proteinExistence type="predicted"/>
<name>A0A6J5SUZ3_9CAUD</name>
<evidence type="ECO:0000313" key="1">
    <source>
        <dbReference type="EMBL" id="CAB4219109.1"/>
    </source>
</evidence>
<gene>
    <name evidence="1" type="ORF">UFOVP1604_192</name>
</gene>
<reference evidence="1" key="1">
    <citation type="submission" date="2020-05" db="EMBL/GenBank/DDBJ databases">
        <authorList>
            <person name="Chiriac C."/>
            <person name="Salcher M."/>
            <person name="Ghai R."/>
            <person name="Kavagutti S V."/>
        </authorList>
    </citation>
    <scope>NUCLEOTIDE SEQUENCE</scope>
</reference>
<sequence>MTNEQSLIFSQVLDTNWQVKELTEANKWIEAFEKVKELNALKQKLKESMGSAEYDNFITMGQKMFAPIQD</sequence>
<protein>
    <submittedName>
        <fullName evidence="1">Uncharacterized protein</fullName>
    </submittedName>
</protein>
<accession>A0A6J5SUZ3</accession>
<dbReference type="EMBL" id="LR797474">
    <property type="protein sequence ID" value="CAB4219109.1"/>
    <property type="molecule type" value="Genomic_DNA"/>
</dbReference>